<evidence type="ECO:0000313" key="2">
    <source>
        <dbReference type="Proteomes" id="UP000005407"/>
    </source>
</evidence>
<dbReference type="PATRIC" id="fig|766150.3.peg.2338"/>
<protein>
    <submittedName>
        <fullName evidence="1">Uncharacterized protein</fullName>
    </submittedName>
</protein>
<dbReference type="Proteomes" id="UP000005407">
    <property type="component" value="Unassembled WGS sequence"/>
</dbReference>
<sequence length="69" mass="8040">MTENNRPQLTYWLTCPDKKLSRAVLQTLIEYGYFNDESSLLSILDKPDEGLRMLATTHWLRQQLPLSEG</sequence>
<dbReference type="AlphaFoldDB" id="I6CP12"/>
<reference evidence="1 2" key="1">
    <citation type="submission" date="2012-03" db="EMBL/GenBank/DDBJ databases">
        <authorList>
            <person name="Rasko D."/>
            <person name="Redman J."/>
            <person name="Daugherty S.C."/>
            <person name="Tallon L."/>
            <person name="Sadzewicz L."/>
            <person name="Jones K."/>
            <person name="Santana-Cruz I."/>
            <person name="Liu X."/>
        </authorList>
    </citation>
    <scope>NUCLEOTIDE SEQUENCE [LARGE SCALE GENOMIC DNA]</scope>
    <source>
        <strain evidence="1 2">K-315</strain>
    </source>
</reference>
<gene>
    <name evidence="1" type="ORF">SFK315_2405</name>
</gene>
<accession>I6CP12</accession>
<dbReference type="EMBL" id="AKMY01000049">
    <property type="protein sequence ID" value="EIQ21254.1"/>
    <property type="molecule type" value="Genomic_DNA"/>
</dbReference>
<name>I6CP12_SHIFL</name>
<comment type="caution">
    <text evidence="1">The sequence shown here is derived from an EMBL/GenBank/DDBJ whole genome shotgun (WGS) entry which is preliminary data.</text>
</comment>
<evidence type="ECO:0000313" key="1">
    <source>
        <dbReference type="EMBL" id="EIQ21254.1"/>
    </source>
</evidence>
<organism evidence="1 2">
    <name type="scientific">Shigella flexneri K-315</name>
    <dbReference type="NCBI Taxonomy" id="766150"/>
    <lineage>
        <taxon>Bacteria</taxon>
        <taxon>Pseudomonadati</taxon>
        <taxon>Pseudomonadota</taxon>
        <taxon>Gammaproteobacteria</taxon>
        <taxon>Enterobacterales</taxon>
        <taxon>Enterobacteriaceae</taxon>
        <taxon>Shigella</taxon>
    </lineage>
</organism>
<proteinExistence type="predicted"/>